<dbReference type="GO" id="GO:0033615">
    <property type="term" value="P:mitochondrial proton-transporting ATP synthase complex assembly"/>
    <property type="evidence" value="ECO:0007669"/>
    <property type="project" value="TreeGrafter"/>
</dbReference>
<protein>
    <recommendedName>
        <fullName evidence="5">Transmembrane protein 70</fullName>
    </recommendedName>
</protein>
<dbReference type="GO" id="GO:0031966">
    <property type="term" value="C:mitochondrial membrane"/>
    <property type="evidence" value="ECO:0007669"/>
    <property type="project" value="TreeGrafter"/>
</dbReference>
<dbReference type="Pfam" id="PF06979">
    <property type="entry name" value="TMEM70"/>
    <property type="match status" value="1"/>
</dbReference>
<dbReference type="EMBL" id="JAGKHQ010000001">
    <property type="protein sequence ID" value="KAG7524442.1"/>
    <property type="molecule type" value="Genomic_DNA"/>
</dbReference>
<dbReference type="InterPro" id="IPR045325">
    <property type="entry name" value="TMEM70/TMEM186/TMEM223"/>
</dbReference>
<comment type="caution">
    <text evidence="3">The sequence shown here is derived from an EMBL/GenBank/DDBJ whole genome shotgun (WGS) entry which is preliminary data.</text>
</comment>
<keyword evidence="2" id="KW-0472">Membrane</keyword>
<feature type="transmembrane region" description="Helical" evidence="2">
    <location>
        <begin position="124"/>
        <end position="145"/>
    </location>
</feature>
<dbReference type="InterPro" id="IPR009724">
    <property type="entry name" value="TMEM70"/>
</dbReference>
<keyword evidence="2" id="KW-1133">Transmembrane helix</keyword>
<keyword evidence="4" id="KW-1185">Reference proteome</keyword>
<accession>A0AAV6T5D0</accession>
<dbReference type="PANTHER" id="PTHR13281">
    <property type="entry name" value="TRANSMEMBRANE PROTEIN 70, MITOCHONDRIAL"/>
    <property type="match status" value="1"/>
</dbReference>
<reference evidence="3 4" key="1">
    <citation type="journal article" date="2021" name="Sci. Rep.">
        <title>Chromosome anchoring in Senegalese sole (Solea senegalensis) reveals sex-associated markers and genome rearrangements in flatfish.</title>
        <authorList>
            <person name="Guerrero-Cozar I."/>
            <person name="Gomez-Garrido J."/>
            <person name="Berbel C."/>
            <person name="Martinez-Blanch J.F."/>
            <person name="Alioto T."/>
            <person name="Claros M.G."/>
            <person name="Gagnaire P.A."/>
            <person name="Manchado M."/>
        </authorList>
    </citation>
    <scope>NUCLEOTIDE SEQUENCE [LARGE SCALE GENOMIC DNA]</scope>
    <source>
        <strain evidence="3">Sse05_10M</strain>
    </source>
</reference>
<dbReference type="PANTHER" id="PTHR13281:SF0">
    <property type="entry name" value="TRANSMEMBRANE PROTEIN 70, MITOCHONDRIAL"/>
    <property type="match status" value="1"/>
</dbReference>
<evidence type="ECO:0008006" key="5">
    <source>
        <dbReference type="Google" id="ProtNLM"/>
    </source>
</evidence>
<evidence type="ECO:0000256" key="1">
    <source>
        <dbReference type="ARBA" id="ARBA00005280"/>
    </source>
</evidence>
<gene>
    <name evidence="3" type="ORF">JOB18_011974</name>
</gene>
<organism evidence="3 4">
    <name type="scientific">Solea senegalensis</name>
    <name type="common">Senegalese sole</name>
    <dbReference type="NCBI Taxonomy" id="28829"/>
    <lineage>
        <taxon>Eukaryota</taxon>
        <taxon>Metazoa</taxon>
        <taxon>Chordata</taxon>
        <taxon>Craniata</taxon>
        <taxon>Vertebrata</taxon>
        <taxon>Euteleostomi</taxon>
        <taxon>Actinopterygii</taxon>
        <taxon>Neopterygii</taxon>
        <taxon>Teleostei</taxon>
        <taxon>Neoteleostei</taxon>
        <taxon>Acanthomorphata</taxon>
        <taxon>Carangaria</taxon>
        <taxon>Pleuronectiformes</taxon>
        <taxon>Pleuronectoidei</taxon>
        <taxon>Soleidae</taxon>
        <taxon>Solea</taxon>
    </lineage>
</organism>
<sequence>MLSVTVLCRLRPRIVPSSFRYIHATAVCPGFCDGGVSHRQLHASRSSFVSLNSNSNSKLQSYRPSTRFTSTSTHSEDGHLIYTGSLTNAIRGVRMFSYSTSCTSLFLMPYMVSKNLVGTDNFALQVAFGCAIGFFTFVTPVFLHLMTHGYVMRLYHNPDKDTYTAITFSVFLTEKRNTFHQSQVKIPAVSQMFTTLYAGTKGLMVNPELFAIPHDYNHLMGYDKPFSFDLDDVDRPDKS</sequence>
<name>A0AAV6T5D0_SOLSE</name>
<comment type="similarity">
    <text evidence="1">Belongs to the TMEM70 family.</text>
</comment>
<proteinExistence type="inferred from homology"/>
<keyword evidence="2" id="KW-0812">Transmembrane</keyword>
<feature type="transmembrane region" description="Helical" evidence="2">
    <location>
        <begin position="95"/>
        <end position="112"/>
    </location>
</feature>
<dbReference type="AlphaFoldDB" id="A0AAV6T5D0"/>
<evidence type="ECO:0000313" key="4">
    <source>
        <dbReference type="Proteomes" id="UP000693946"/>
    </source>
</evidence>
<evidence type="ECO:0000256" key="2">
    <source>
        <dbReference type="SAM" id="Phobius"/>
    </source>
</evidence>
<dbReference type="Proteomes" id="UP000693946">
    <property type="component" value="Linkage Group LG1"/>
</dbReference>
<evidence type="ECO:0000313" key="3">
    <source>
        <dbReference type="EMBL" id="KAG7524442.1"/>
    </source>
</evidence>